<dbReference type="PANTHER" id="PTHR11736">
    <property type="entry name" value="MELANOMA-ASSOCIATED ANTIGEN MAGE ANTIGEN"/>
    <property type="match status" value="1"/>
</dbReference>
<dbReference type="PROSITE" id="PS50838">
    <property type="entry name" value="MAGE"/>
    <property type="match status" value="1"/>
</dbReference>
<gene>
    <name evidence="2" type="ORF">H920_01495</name>
</gene>
<accession>A0A091E303</accession>
<evidence type="ECO:0000313" key="2">
    <source>
        <dbReference type="EMBL" id="KFO37088.1"/>
    </source>
</evidence>
<keyword evidence="3" id="KW-1185">Reference proteome</keyword>
<dbReference type="PANTHER" id="PTHR11736:SF14">
    <property type="entry name" value="NSE3 HOMOLOG, SMC5-SMC6 COMPLEX COMPONENT"/>
    <property type="match status" value="1"/>
</dbReference>
<dbReference type="GO" id="GO:0000122">
    <property type="term" value="P:negative regulation of transcription by RNA polymerase II"/>
    <property type="evidence" value="ECO:0007669"/>
    <property type="project" value="TreeGrafter"/>
</dbReference>
<dbReference type="Gene3D" id="1.10.10.1210">
    <property type="entry name" value="MAGE homology domain, winged helix WH2 motif"/>
    <property type="match status" value="1"/>
</dbReference>
<dbReference type="AlphaFoldDB" id="A0A091E303"/>
<feature type="domain" description="MAGE" evidence="1">
    <location>
        <begin position="38"/>
        <end position="238"/>
    </location>
</feature>
<dbReference type="GO" id="GO:0005634">
    <property type="term" value="C:nucleus"/>
    <property type="evidence" value="ECO:0007669"/>
    <property type="project" value="TreeGrafter"/>
</dbReference>
<dbReference type="eggNOG" id="KOG4562">
    <property type="taxonomic scope" value="Eukaryota"/>
</dbReference>
<dbReference type="InterPro" id="IPR041899">
    <property type="entry name" value="MAGE_WH2"/>
</dbReference>
<evidence type="ECO:0000259" key="1">
    <source>
        <dbReference type="PROSITE" id="PS50838"/>
    </source>
</evidence>
<dbReference type="FunFam" id="1.10.10.1210:FF:000001">
    <property type="entry name" value="melanoma-associated antigen D1"/>
    <property type="match status" value="1"/>
</dbReference>
<dbReference type="InterPro" id="IPR041898">
    <property type="entry name" value="MAGE_WH1"/>
</dbReference>
<dbReference type="SMART" id="SM01373">
    <property type="entry name" value="MAGE"/>
    <property type="match status" value="1"/>
</dbReference>
<dbReference type="Gene3D" id="1.10.10.1200">
    <property type="entry name" value="MAGE homology domain, winged helix WH1 motif"/>
    <property type="match status" value="1"/>
</dbReference>
<reference evidence="2 3" key="1">
    <citation type="submission" date="2013-11" db="EMBL/GenBank/DDBJ databases">
        <title>The Damaraland mole rat (Fukomys damarensis) genome and evolution of African mole rats.</title>
        <authorList>
            <person name="Gladyshev V.N."/>
            <person name="Fang X."/>
        </authorList>
    </citation>
    <scope>NUCLEOTIDE SEQUENCE [LARGE SCALE GENOMIC DNA]</scope>
    <source>
        <tissue evidence="2">Liver</tissue>
    </source>
</reference>
<name>A0A091E303_FUKDA</name>
<sequence length="248" mass="28917">MASSHSSQSGEGCSRREEEDLCSSPDMVVLQLLCPLYQDKKMSKLLPVLLMKYQMKEAITKAEMTRSVEHRHRQSFPQIFKDVCECMSLAFGIDVRELDPGSKIYVLLPVLGLTYNGILGEDYQSMSKINLLVVILIVIFLKGNRISEEDVKEFLRTREMLPQRERFVIGDPWEFITKDLVQVQYLEYRQVPNSDPPRYEFLWGRRTHIETSKMKVLEHLAKVNKRDPRSYTHLYEEALREESEAAHS</sequence>
<organism evidence="2 3">
    <name type="scientific">Fukomys damarensis</name>
    <name type="common">Damaraland mole rat</name>
    <name type="synonym">Cryptomys damarensis</name>
    <dbReference type="NCBI Taxonomy" id="885580"/>
    <lineage>
        <taxon>Eukaryota</taxon>
        <taxon>Metazoa</taxon>
        <taxon>Chordata</taxon>
        <taxon>Craniata</taxon>
        <taxon>Vertebrata</taxon>
        <taxon>Euteleostomi</taxon>
        <taxon>Mammalia</taxon>
        <taxon>Eutheria</taxon>
        <taxon>Euarchontoglires</taxon>
        <taxon>Glires</taxon>
        <taxon>Rodentia</taxon>
        <taxon>Hystricomorpha</taxon>
        <taxon>Bathyergidae</taxon>
        <taxon>Fukomys</taxon>
    </lineage>
</organism>
<evidence type="ECO:0000313" key="3">
    <source>
        <dbReference type="Proteomes" id="UP000028990"/>
    </source>
</evidence>
<dbReference type="InterPro" id="IPR037445">
    <property type="entry name" value="MAGE"/>
</dbReference>
<dbReference type="Pfam" id="PF01454">
    <property type="entry name" value="MAGE"/>
    <property type="match status" value="1"/>
</dbReference>
<protein>
    <submittedName>
        <fullName evidence="2">Melanoma-associated antigen 11</fullName>
    </submittedName>
</protein>
<dbReference type="OrthoDB" id="205198at2759"/>
<dbReference type="Proteomes" id="UP000028990">
    <property type="component" value="Unassembled WGS sequence"/>
</dbReference>
<dbReference type="EMBL" id="KN121104">
    <property type="protein sequence ID" value="KFO37088.1"/>
    <property type="molecule type" value="Genomic_DNA"/>
</dbReference>
<dbReference type="InterPro" id="IPR002190">
    <property type="entry name" value="MHD_dom"/>
</dbReference>
<proteinExistence type="predicted"/>